<organism evidence="6 7">
    <name type="scientific">Algoriphagus ornithinivorans</name>
    <dbReference type="NCBI Taxonomy" id="226506"/>
    <lineage>
        <taxon>Bacteria</taxon>
        <taxon>Pseudomonadati</taxon>
        <taxon>Bacteroidota</taxon>
        <taxon>Cytophagia</taxon>
        <taxon>Cytophagales</taxon>
        <taxon>Cyclobacteriaceae</taxon>
        <taxon>Algoriphagus</taxon>
    </lineage>
</organism>
<keyword evidence="3 6" id="KW-0238">DNA-binding</keyword>
<comment type="similarity">
    <text evidence="1">Belongs to the LysR transcriptional regulatory family.</text>
</comment>
<dbReference type="PANTHER" id="PTHR30126:SF5">
    <property type="entry name" value="HTH-TYPE TRANSCRIPTIONAL ACTIVATOR CMPR"/>
    <property type="match status" value="1"/>
</dbReference>
<reference evidence="7" key="1">
    <citation type="submission" date="2016-10" db="EMBL/GenBank/DDBJ databases">
        <authorList>
            <person name="Varghese N."/>
            <person name="Submissions S."/>
        </authorList>
    </citation>
    <scope>NUCLEOTIDE SEQUENCE [LARGE SCALE GENOMIC DNA]</scope>
    <source>
        <strain evidence="7">DSM 15282</strain>
    </source>
</reference>
<dbReference type="GO" id="GO:0000976">
    <property type="term" value="F:transcription cis-regulatory region binding"/>
    <property type="evidence" value="ECO:0007669"/>
    <property type="project" value="TreeGrafter"/>
</dbReference>
<proteinExistence type="inferred from homology"/>
<dbReference type="InterPro" id="IPR036388">
    <property type="entry name" value="WH-like_DNA-bd_sf"/>
</dbReference>
<keyword evidence="2" id="KW-0805">Transcription regulation</keyword>
<dbReference type="EMBL" id="FOVW01000001">
    <property type="protein sequence ID" value="SFN59702.1"/>
    <property type="molecule type" value="Genomic_DNA"/>
</dbReference>
<dbReference type="AlphaFoldDB" id="A0A1I5AB95"/>
<name>A0A1I5AB95_9BACT</name>
<evidence type="ECO:0000313" key="7">
    <source>
        <dbReference type="Proteomes" id="UP000199564"/>
    </source>
</evidence>
<evidence type="ECO:0000256" key="2">
    <source>
        <dbReference type="ARBA" id="ARBA00023015"/>
    </source>
</evidence>
<dbReference type="SUPFAM" id="SSF53850">
    <property type="entry name" value="Periplasmic binding protein-like II"/>
    <property type="match status" value="1"/>
</dbReference>
<dbReference type="Pfam" id="PF00126">
    <property type="entry name" value="HTH_1"/>
    <property type="match status" value="1"/>
</dbReference>
<evidence type="ECO:0000256" key="4">
    <source>
        <dbReference type="ARBA" id="ARBA00023163"/>
    </source>
</evidence>
<sequence>MNISLNQLKALSSIAHFQSITKAAKALNMTQPAVSVQLKNLQENFDVPLTEIIGKKIHITEFGQELVDMSERIFAEMDQIEQRMMELKGLLAGKIRISAVSTGKYIIPYLMADFMKIHPHVEINLEVSNRFKVLAHLEENSTDLALVSIAPDEMNLESIVIAENKWYLACSPKKAEEYQKLISENKWDKIPFILRESGSGTRVMMEKFFHDRDINTNSKMELATNEAVKQAIMAGLGASILSSYSMVNEIKEKRIHILKFEGLPIVADWKLVWLKQKKHAPAVKAFIRWVSENKRKIFQDHFEQLNELD</sequence>
<accession>A0A1I5AB95</accession>
<dbReference type="PANTHER" id="PTHR30126">
    <property type="entry name" value="HTH-TYPE TRANSCRIPTIONAL REGULATOR"/>
    <property type="match status" value="1"/>
</dbReference>
<evidence type="ECO:0000256" key="1">
    <source>
        <dbReference type="ARBA" id="ARBA00009437"/>
    </source>
</evidence>
<dbReference type="RefSeq" id="WP_091648731.1">
    <property type="nucleotide sequence ID" value="NZ_FOVW01000001.1"/>
</dbReference>
<protein>
    <submittedName>
        <fullName evidence="6">DNA-binding transcriptional regulator, LysR family</fullName>
    </submittedName>
</protein>
<dbReference type="Gene3D" id="3.40.190.290">
    <property type="match status" value="1"/>
</dbReference>
<dbReference type="STRING" id="226506.SAMN04488519_10185"/>
<dbReference type="PROSITE" id="PS50931">
    <property type="entry name" value="HTH_LYSR"/>
    <property type="match status" value="1"/>
</dbReference>
<dbReference type="Gene3D" id="1.10.10.10">
    <property type="entry name" value="Winged helix-like DNA-binding domain superfamily/Winged helix DNA-binding domain"/>
    <property type="match status" value="1"/>
</dbReference>
<keyword evidence="7" id="KW-1185">Reference proteome</keyword>
<dbReference type="PRINTS" id="PR00039">
    <property type="entry name" value="HTHLYSR"/>
</dbReference>
<dbReference type="GO" id="GO:0003700">
    <property type="term" value="F:DNA-binding transcription factor activity"/>
    <property type="evidence" value="ECO:0007669"/>
    <property type="project" value="InterPro"/>
</dbReference>
<keyword evidence="4" id="KW-0804">Transcription</keyword>
<evidence type="ECO:0000256" key="3">
    <source>
        <dbReference type="ARBA" id="ARBA00023125"/>
    </source>
</evidence>
<dbReference type="Pfam" id="PF03466">
    <property type="entry name" value="LysR_substrate"/>
    <property type="match status" value="1"/>
</dbReference>
<dbReference type="InterPro" id="IPR036390">
    <property type="entry name" value="WH_DNA-bd_sf"/>
</dbReference>
<evidence type="ECO:0000259" key="5">
    <source>
        <dbReference type="PROSITE" id="PS50931"/>
    </source>
</evidence>
<gene>
    <name evidence="6" type="ORF">SAMN04488519_10185</name>
</gene>
<dbReference type="InterPro" id="IPR000847">
    <property type="entry name" value="LysR_HTH_N"/>
</dbReference>
<evidence type="ECO:0000313" key="6">
    <source>
        <dbReference type="EMBL" id="SFN59702.1"/>
    </source>
</evidence>
<feature type="domain" description="HTH lysR-type" evidence="5">
    <location>
        <begin position="3"/>
        <end position="60"/>
    </location>
</feature>
<dbReference type="SUPFAM" id="SSF46785">
    <property type="entry name" value="Winged helix' DNA-binding domain"/>
    <property type="match status" value="1"/>
</dbReference>
<dbReference type="Proteomes" id="UP000199564">
    <property type="component" value="Unassembled WGS sequence"/>
</dbReference>
<dbReference type="InterPro" id="IPR005119">
    <property type="entry name" value="LysR_subst-bd"/>
</dbReference>